<dbReference type="Gene3D" id="3.40.1420.30">
    <property type="match status" value="1"/>
</dbReference>
<feature type="domain" description="Putative beta-lactamase-inhibitor-like PepSY-like" evidence="1">
    <location>
        <begin position="56"/>
        <end position="129"/>
    </location>
</feature>
<gene>
    <name evidence="2" type="ORF">C5O23_02125</name>
</gene>
<dbReference type="PROSITE" id="PS51257">
    <property type="entry name" value="PROKAR_LIPOPROTEIN"/>
    <property type="match status" value="1"/>
</dbReference>
<dbReference type="InterPro" id="IPR021533">
    <property type="entry name" value="PepSY-like"/>
</dbReference>
<dbReference type="AlphaFoldDB" id="A0A2V1IRE2"/>
<dbReference type="Proteomes" id="UP000244905">
    <property type="component" value="Unassembled WGS sequence"/>
</dbReference>
<reference evidence="3" key="1">
    <citation type="submission" date="2018-02" db="EMBL/GenBank/DDBJ databases">
        <authorList>
            <person name="Clavel T."/>
            <person name="Strowig T."/>
        </authorList>
    </citation>
    <scope>NUCLEOTIDE SEQUENCE [LARGE SCALE GENOMIC DNA]</scope>
    <source>
        <strain evidence="3">DSM 103720</strain>
    </source>
</reference>
<keyword evidence="3" id="KW-1185">Reference proteome</keyword>
<sequence length="149" mass="16631">MSRLEKFLFLPIVVGIIVLGACSSNVWDEVPSPITSFVEQYYPGSGLSSYNQTDNGYQVKIANGATLSFDSDYSWTSIDGNGVRLPEVLVYNQLPPALFNYLQSVEQQNSVYRMSRDAHFYKLTMENTVITYDIATGKVTYPDGKTVDS</sequence>
<proteinExistence type="predicted"/>
<dbReference type="SUPFAM" id="SSF160574">
    <property type="entry name" value="BT0923-like"/>
    <property type="match status" value="1"/>
</dbReference>
<comment type="caution">
    <text evidence="2">The sequence shown here is derived from an EMBL/GenBank/DDBJ whole genome shotgun (WGS) entry which is preliminary data.</text>
</comment>
<organism evidence="2 3">
    <name type="scientific">Duncaniella muris</name>
    <dbReference type="NCBI Taxonomy" id="2094150"/>
    <lineage>
        <taxon>Bacteria</taxon>
        <taxon>Pseudomonadati</taxon>
        <taxon>Bacteroidota</taxon>
        <taxon>Bacteroidia</taxon>
        <taxon>Bacteroidales</taxon>
        <taxon>Muribaculaceae</taxon>
        <taxon>Duncaniella</taxon>
    </lineage>
</organism>
<accession>A0A2V1IRE2</accession>
<dbReference type="RefSeq" id="WP_107031304.1">
    <property type="nucleotide sequence ID" value="NZ_CAPDHO010000001.1"/>
</dbReference>
<evidence type="ECO:0000313" key="3">
    <source>
        <dbReference type="Proteomes" id="UP000244905"/>
    </source>
</evidence>
<name>A0A2V1IRE2_9BACT</name>
<evidence type="ECO:0000259" key="1">
    <source>
        <dbReference type="Pfam" id="PF11396"/>
    </source>
</evidence>
<dbReference type="EMBL" id="PUEC01000003">
    <property type="protein sequence ID" value="PWB03960.1"/>
    <property type="molecule type" value="Genomic_DNA"/>
</dbReference>
<dbReference type="Pfam" id="PF11396">
    <property type="entry name" value="PepSY_like"/>
    <property type="match status" value="1"/>
</dbReference>
<dbReference type="GeneID" id="82525146"/>
<protein>
    <recommendedName>
        <fullName evidence="1">Putative beta-lactamase-inhibitor-like PepSY-like domain-containing protein</fullName>
    </recommendedName>
</protein>
<evidence type="ECO:0000313" key="2">
    <source>
        <dbReference type="EMBL" id="PWB03960.1"/>
    </source>
</evidence>